<sequence length="152" mass="17624">MNNFQREGAISNTQVGRDFELRAQKILAGHGLELGLNHKVHCGLGNLKKNHAFDLGSDSPRIIVECKTQTWTSGGNIPSAKMKNWAEAMFYFHMAPLDYRKIFFAERSYRMGYEESLLSYFRRTQAHMIPHDVEFWELDRDSDSLVRPEDQI</sequence>
<dbReference type="OrthoDB" id="6384928at2"/>
<dbReference type="AlphaFoldDB" id="A0A2C9CVD1"/>
<gene>
    <name evidence="1" type="ORF">SAMN06273572_108102</name>
</gene>
<evidence type="ECO:0008006" key="3">
    <source>
        <dbReference type="Google" id="ProtNLM"/>
    </source>
</evidence>
<evidence type="ECO:0000313" key="2">
    <source>
        <dbReference type="Proteomes" id="UP000220034"/>
    </source>
</evidence>
<protein>
    <recommendedName>
        <fullName evidence="3">Restriction endonuclease</fullName>
    </recommendedName>
</protein>
<dbReference type="Proteomes" id="UP000220034">
    <property type="component" value="Unassembled WGS sequence"/>
</dbReference>
<name>A0A2C9CVD1_9RHOB</name>
<organism evidence="1 2">
    <name type="scientific">Pontivivens marinum</name>
    <dbReference type="NCBI Taxonomy" id="1690039"/>
    <lineage>
        <taxon>Bacteria</taxon>
        <taxon>Pseudomonadati</taxon>
        <taxon>Pseudomonadota</taxon>
        <taxon>Alphaproteobacteria</taxon>
        <taxon>Rhodobacterales</taxon>
        <taxon>Paracoccaceae</taxon>
        <taxon>Pontivivens</taxon>
    </lineage>
</organism>
<reference evidence="2" key="1">
    <citation type="submission" date="2017-09" db="EMBL/GenBank/DDBJ databases">
        <authorList>
            <person name="Varghese N."/>
            <person name="Submissions S."/>
        </authorList>
    </citation>
    <scope>NUCLEOTIDE SEQUENCE [LARGE SCALE GENOMIC DNA]</scope>
    <source>
        <strain evidence="2">C7</strain>
    </source>
</reference>
<dbReference type="RefSeq" id="WP_097931534.1">
    <property type="nucleotide sequence ID" value="NZ_OCTN01000008.1"/>
</dbReference>
<proteinExistence type="predicted"/>
<evidence type="ECO:0000313" key="1">
    <source>
        <dbReference type="EMBL" id="SOH95228.1"/>
    </source>
</evidence>
<keyword evidence="2" id="KW-1185">Reference proteome</keyword>
<dbReference type="EMBL" id="OCTN01000008">
    <property type="protein sequence ID" value="SOH95228.1"/>
    <property type="molecule type" value="Genomic_DNA"/>
</dbReference>
<accession>A0A2C9CVD1</accession>